<dbReference type="GO" id="GO:0003735">
    <property type="term" value="F:structural constituent of ribosome"/>
    <property type="evidence" value="ECO:0007669"/>
    <property type="project" value="InterPro"/>
</dbReference>
<name>A0A0B6ZML1_9EUPU</name>
<dbReference type="Gene3D" id="2.40.30.10">
    <property type="entry name" value="Translation factors"/>
    <property type="match status" value="1"/>
</dbReference>
<dbReference type="PANTHER" id="PTHR11363">
    <property type="entry name" value="60S RIBOSOMAL PROTEIN L3-RELATED"/>
    <property type="match status" value="1"/>
</dbReference>
<dbReference type="InterPro" id="IPR000597">
    <property type="entry name" value="Ribosomal_uL3"/>
</dbReference>
<comment type="similarity">
    <text evidence="1 4">Belongs to the universal ribosomal protein uL3 family.</text>
</comment>
<dbReference type="Gene3D" id="3.30.1430.10">
    <property type="match status" value="1"/>
</dbReference>
<evidence type="ECO:0000256" key="1">
    <source>
        <dbReference type="ARBA" id="ARBA00006540"/>
    </source>
</evidence>
<evidence type="ECO:0000256" key="4">
    <source>
        <dbReference type="RuleBase" id="RU003905"/>
    </source>
</evidence>
<evidence type="ECO:0000256" key="3">
    <source>
        <dbReference type="ARBA" id="ARBA00023274"/>
    </source>
</evidence>
<evidence type="ECO:0008006" key="6">
    <source>
        <dbReference type="Google" id="ProtNLM"/>
    </source>
</evidence>
<dbReference type="InterPro" id="IPR045077">
    <property type="entry name" value="L3_arc_euk"/>
</dbReference>
<keyword evidence="2 4" id="KW-0689">Ribosomal protein</keyword>
<evidence type="ECO:0000313" key="5">
    <source>
        <dbReference type="EMBL" id="CEK69768.1"/>
    </source>
</evidence>
<dbReference type="InterPro" id="IPR019926">
    <property type="entry name" value="Ribosomal_uL3_CS"/>
</dbReference>
<accession>A0A0B6ZML1</accession>
<dbReference type="PROSITE" id="PS00474">
    <property type="entry name" value="RIBOSOMAL_L3"/>
    <property type="match status" value="1"/>
</dbReference>
<dbReference type="GO" id="GO:0022625">
    <property type="term" value="C:cytosolic large ribosomal subunit"/>
    <property type="evidence" value="ECO:0007669"/>
    <property type="project" value="TreeGrafter"/>
</dbReference>
<dbReference type="Gene3D" id="4.10.960.10">
    <property type="entry name" value="Ribosomal protein L3, domain 3"/>
    <property type="match status" value="1"/>
</dbReference>
<dbReference type="Pfam" id="PF00297">
    <property type="entry name" value="Ribosomal_L3"/>
    <property type="match status" value="1"/>
</dbReference>
<dbReference type="AlphaFoldDB" id="A0A0B6ZML1"/>
<sequence>MEIQLNGGSISQKVDWAVDHFEKPIEVSSVFDQDELIDCIGVTKGRGVKGVTSRWHTKKLPRKTHKGLRKVACIGAWHPSRVQYTVARAGQKGYHHRTEINKKIYRIGAGIHTQDGKVIKNNAATEFDPTEKTVTPLGGFPHYGEVRNDFIMIRGCTIGPRKRVLTLRKSLMTSFRRRLMEKITLKFIDTSSKWGHGRFQTAEEKRAFMGPLKKELMLKEAPTA</sequence>
<dbReference type="FunFam" id="2.40.30.10:FF:000351">
    <property type="entry name" value="Ribosomal protein L3"/>
    <property type="match status" value="1"/>
</dbReference>
<dbReference type="InterPro" id="IPR044892">
    <property type="entry name" value="Ribosomal_L3_dom_3_arc_sf"/>
</dbReference>
<keyword evidence="3 4" id="KW-0687">Ribonucleoprotein</keyword>
<dbReference type="InterPro" id="IPR009000">
    <property type="entry name" value="Transl_B-barrel_sf"/>
</dbReference>
<protein>
    <recommendedName>
        <fullName evidence="6">60S ribosomal protein L3</fullName>
    </recommendedName>
</protein>
<dbReference type="EMBL" id="HACG01022903">
    <property type="protein sequence ID" value="CEK69768.1"/>
    <property type="molecule type" value="Transcribed_RNA"/>
</dbReference>
<gene>
    <name evidence="5" type="primary">ORF71509</name>
</gene>
<reference evidence="5" key="1">
    <citation type="submission" date="2014-12" db="EMBL/GenBank/DDBJ databases">
        <title>Insight into the proteome of Arion vulgaris.</title>
        <authorList>
            <person name="Aradska J."/>
            <person name="Bulat T."/>
            <person name="Smidak R."/>
            <person name="Sarate P."/>
            <person name="Gangsoo J."/>
            <person name="Sialana F."/>
            <person name="Bilban M."/>
            <person name="Lubec G."/>
        </authorList>
    </citation>
    <scope>NUCLEOTIDE SEQUENCE</scope>
    <source>
        <tissue evidence="5">Skin</tissue>
    </source>
</reference>
<dbReference type="SUPFAM" id="SSF50447">
    <property type="entry name" value="Translation proteins"/>
    <property type="match status" value="1"/>
</dbReference>
<proteinExistence type="inferred from homology"/>
<organism evidence="5">
    <name type="scientific">Arion vulgaris</name>
    <dbReference type="NCBI Taxonomy" id="1028688"/>
    <lineage>
        <taxon>Eukaryota</taxon>
        <taxon>Metazoa</taxon>
        <taxon>Spiralia</taxon>
        <taxon>Lophotrochozoa</taxon>
        <taxon>Mollusca</taxon>
        <taxon>Gastropoda</taxon>
        <taxon>Heterobranchia</taxon>
        <taxon>Euthyneura</taxon>
        <taxon>Panpulmonata</taxon>
        <taxon>Eupulmonata</taxon>
        <taxon>Stylommatophora</taxon>
        <taxon>Helicina</taxon>
        <taxon>Arionoidea</taxon>
        <taxon>Arionidae</taxon>
        <taxon>Arion</taxon>
    </lineage>
</organism>
<dbReference type="PANTHER" id="PTHR11363:SF5">
    <property type="entry name" value="LARGE RIBOSOMAL SUBUNIT PROTEIN UL3"/>
    <property type="match status" value="1"/>
</dbReference>
<evidence type="ECO:0000256" key="2">
    <source>
        <dbReference type="ARBA" id="ARBA00022980"/>
    </source>
</evidence>
<dbReference type="GO" id="GO:0006412">
    <property type="term" value="P:translation"/>
    <property type="evidence" value="ECO:0007669"/>
    <property type="project" value="InterPro"/>
</dbReference>
<dbReference type="GO" id="GO:0003723">
    <property type="term" value="F:RNA binding"/>
    <property type="evidence" value="ECO:0007669"/>
    <property type="project" value="TreeGrafter"/>
</dbReference>